<feature type="compositionally biased region" description="Polar residues" evidence="1">
    <location>
        <begin position="190"/>
        <end position="202"/>
    </location>
</feature>
<sequence length="757" mass="81986">MEEEVSIHDLQKQAIASSLLTARKGLAGLKNLCVNNPNELCSNSVVLKEILPTLGNQKEVIRKESKELYLEFLSHATTQQMGSLVPIFISALDGKSSRTKTSIAEILDTQFNRAGQCDDVFKPLITPLTRAVSDRDADTRASILALLQTMVGFYPEVIPAMEKAGAQSRHVDQIKAAAPARKPSSRPSSLENTASSVTSAGRESTKSSRPATPRAASARPRTKSQSSIGTPRARPPKTAAKSSGPRTLEAVVSVLTAPESQWDKRMDALVALTGLVEKEPAVAVASTVHRIQTEFMKELMTERTTASCSAHNVLRDLCEPLSGEKKFLVFVDTAFPSLLAQTGATKNITRNDALTTLKTLVGAGVIKTSRVPYMTERAPTRVTQSESIRIAIVQLLACFLRDHAARVGKHMPAIAQATNELIHDKAATVREEARDLLAELEASSPTQAQDVFRTLKSTEAEAYSRSLGMSHSAKTVSRDGLAATAHARMTSNLSRSVEIDSDVDDTALEESLPKPKLPRHTPRIPQAMPPKIAQMAPKTAAEEWAEAIDALVGSMDDSPDAMNELVKFTRLDGNWSAAFDRVCAAVAVHISTLRPHVLKALRVLIKTHGMPGDALDSVITELVTVFSAAAAPEKVQVAPLVEDALVAALAATPGNRSSLVLAQLVQTLTGPSAYVAVKYLGKISHRCDAALLRENVVPMVFEDLHAMLSDSHVYLRKAAFYCLIDMYTNVGDDFKGFLRRLDKPQVKLLNLIISQRR</sequence>
<evidence type="ECO:0000256" key="1">
    <source>
        <dbReference type="SAM" id="MobiDB-lite"/>
    </source>
</evidence>
<dbReference type="InterPro" id="IPR016024">
    <property type="entry name" value="ARM-type_fold"/>
</dbReference>
<feature type="domain" description="TOG" evidence="2">
    <location>
        <begin position="241"/>
        <end position="464"/>
    </location>
</feature>
<dbReference type="Gene3D" id="1.25.10.10">
    <property type="entry name" value="Leucine-rich Repeat Variant"/>
    <property type="match status" value="3"/>
</dbReference>
<dbReference type="Proteomes" id="UP000717585">
    <property type="component" value="Unassembled WGS sequence"/>
</dbReference>
<organism evidence="3 4">
    <name type="scientific">Carpediemonas membranifera</name>
    <dbReference type="NCBI Taxonomy" id="201153"/>
    <lineage>
        <taxon>Eukaryota</taxon>
        <taxon>Metamonada</taxon>
        <taxon>Carpediemonas-like organisms</taxon>
        <taxon>Carpediemonas</taxon>
    </lineage>
</organism>
<dbReference type="InterPro" id="IPR011989">
    <property type="entry name" value="ARM-like"/>
</dbReference>
<proteinExistence type="predicted"/>
<protein>
    <submittedName>
        <fullName evidence="3">CLASP N terminal</fullName>
    </submittedName>
</protein>
<name>A0A8J6C0K1_9EUKA</name>
<dbReference type="Pfam" id="PF12348">
    <property type="entry name" value="CLASP_N"/>
    <property type="match status" value="1"/>
</dbReference>
<evidence type="ECO:0000259" key="2">
    <source>
        <dbReference type="SMART" id="SM01349"/>
    </source>
</evidence>
<evidence type="ECO:0000313" key="4">
    <source>
        <dbReference type="Proteomes" id="UP000717585"/>
    </source>
</evidence>
<dbReference type="SMART" id="SM01349">
    <property type="entry name" value="TOG"/>
    <property type="match status" value="1"/>
</dbReference>
<dbReference type="SUPFAM" id="SSF48371">
    <property type="entry name" value="ARM repeat"/>
    <property type="match status" value="1"/>
</dbReference>
<feature type="compositionally biased region" description="Low complexity" evidence="1">
    <location>
        <begin position="207"/>
        <end position="219"/>
    </location>
</feature>
<keyword evidence="4" id="KW-1185">Reference proteome</keyword>
<reference evidence="3" key="1">
    <citation type="submission" date="2021-05" db="EMBL/GenBank/DDBJ databases">
        <title>A free-living protist that lacks canonical eukaryotic 1 DNA replication and segregation systems.</title>
        <authorList>
            <person name="Salas-Leiva D.E."/>
            <person name="Tromer E.C."/>
            <person name="Curtis B.A."/>
            <person name="Jerlstrom-Hultqvist J."/>
            <person name="Kolisko M."/>
            <person name="Yi Z."/>
            <person name="Salas-Leiva J.S."/>
            <person name="Gallot-Lavallee L."/>
            <person name="Kops G.J.P.L."/>
            <person name="Archibald J.M."/>
            <person name="Simpson A.G.B."/>
            <person name="Roger A.J."/>
        </authorList>
    </citation>
    <scope>NUCLEOTIDE SEQUENCE</scope>
    <source>
        <strain evidence="3">BICM</strain>
    </source>
</reference>
<dbReference type="OrthoDB" id="46159at2759"/>
<comment type="caution">
    <text evidence="3">The sequence shown here is derived from an EMBL/GenBank/DDBJ whole genome shotgun (WGS) entry which is preliminary data.</text>
</comment>
<gene>
    <name evidence="3" type="ORF">J8273_1684</name>
</gene>
<dbReference type="InterPro" id="IPR024395">
    <property type="entry name" value="CLASP_N_dom"/>
</dbReference>
<dbReference type="InterPro" id="IPR034085">
    <property type="entry name" value="TOG"/>
</dbReference>
<feature type="region of interest" description="Disordered" evidence="1">
    <location>
        <begin position="169"/>
        <end position="247"/>
    </location>
</feature>
<feature type="compositionally biased region" description="Low complexity" evidence="1">
    <location>
        <begin position="175"/>
        <end position="189"/>
    </location>
</feature>
<dbReference type="AlphaFoldDB" id="A0A8J6C0K1"/>
<evidence type="ECO:0000313" key="3">
    <source>
        <dbReference type="EMBL" id="KAG9396666.1"/>
    </source>
</evidence>
<accession>A0A8J6C0K1</accession>
<dbReference type="EMBL" id="JAHDYR010000005">
    <property type="protein sequence ID" value="KAG9396666.1"/>
    <property type="molecule type" value="Genomic_DNA"/>
</dbReference>